<sequence>MALAKIVRSLRTLSVNMTRHSLYSTAATRCSVTSLYEKNQEICEYVPLTSHPFGQRCIIKRSVHESSRPETSNETEKRPEDLERVFTVLKNTLPKLFVEPLDYSIYSPNLIFQNNITGKHTVGLYHYVKQIAILRTVGHLKYAYVKFEILKITKHPEDYTVRIRWRVRGISGLKVMFQFWKYKIWELKQVLDDQEAWYDGFSVCYLGSDGLISKHIVDKVMPDESREAVDNSSSTTLPTGSLAATASQKIHFQSLLSNNN</sequence>
<proteinExistence type="predicted"/>
<dbReference type="Pfam" id="PF10184">
    <property type="entry name" value="DUF2358"/>
    <property type="match status" value="1"/>
</dbReference>
<evidence type="ECO:0000313" key="2">
    <source>
        <dbReference type="RefSeq" id="XP_030374022.1"/>
    </source>
</evidence>
<accession>A0A6J2TG89</accession>
<dbReference type="AlphaFoldDB" id="A0A6J2TG89"/>
<keyword evidence="1" id="KW-1185">Reference proteome</keyword>
<organism evidence="1 2">
    <name type="scientific">Drosophila lebanonensis</name>
    <name type="common">Fruit fly</name>
    <name type="synonym">Scaptodrosophila lebanonensis</name>
    <dbReference type="NCBI Taxonomy" id="7225"/>
    <lineage>
        <taxon>Eukaryota</taxon>
        <taxon>Metazoa</taxon>
        <taxon>Ecdysozoa</taxon>
        <taxon>Arthropoda</taxon>
        <taxon>Hexapoda</taxon>
        <taxon>Insecta</taxon>
        <taxon>Pterygota</taxon>
        <taxon>Neoptera</taxon>
        <taxon>Endopterygota</taxon>
        <taxon>Diptera</taxon>
        <taxon>Brachycera</taxon>
        <taxon>Muscomorpha</taxon>
        <taxon>Ephydroidea</taxon>
        <taxon>Drosophilidae</taxon>
        <taxon>Scaptodrosophila</taxon>
    </lineage>
</organism>
<name>A0A6J2TG89_DROLE</name>
<dbReference type="PANTHER" id="PTHR31094:SF2">
    <property type="entry name" value="RIKEN CDNA 2310061I04 GENE"/>
    <property type="match status" value="1"/>
</dbReference>
<dbReference type="InterPro" id="IPR018790">
    <property type="entry name" value="DUF2358"/>
</dbReference>
<protein>
    <submittedName>
        <fullName evidence="2">Uncharacterized protein C6orf136 homolog</fullName>
    </submittedName>
</protein>
<dbReference type="GeneID" id="115623688"/>
<gene>
    <name evidence="2" type="primary">LOC115623688</name>
</gene>
<evidence type="ECO:0000313" key="1">
    <source>
        <dbReference type="Proteomes" id="UP000504634"/>
    </source>
</evidence>
<reference evidence="2" key="1">
    <citation type="submission" date="2025-08" db="UniProtKB">
        <authorList>
            <consortium name="RefSeq"/>
        </authorList>
    </citation>
    <scope>IDENTIFICATION</scope>
    <source>
        <strain evidence="2">11010-0011.00</strain>
        <tissue evidence="2">Whole body</tissue>
    </source>
</reference>
<dbReference type="OrthoDB" id="44820at2759"/>
<dbReference type="RefSeq" id="XP_030374022.1">
    <property type="nucleotide sequence ID" value="XM_030518162.1"/>
</dbReference>
<dbReference type="PANTHER" id="PTHR31094">
    <property type="entry name" value="RIKEN CDNA 2310061I04 GENE"/>
    <property type="match status" value="1"/>
</dbReference>
<dbReference type="Proteomes" id="UP000504634">
    <property type="component" value="Unplaced"/>
</dbReference>